<dbReference type="InterPro" id="IPR002213">
    <property type="entry name" value="UDP_glucos_trans"/>
</dbReference>
<dbReference type="Pfam" id="PF00201">
    <property type="entry name" value="UDPGT"/>
    <property type="match status" value="1"/>
</dbReference>
<accession>A0AAJ0FYL1</accession>
<dbReference type="AlphaFoldDB" id="A0AAJ0FYL1"/>
<reference evidence="3" key="1">
    <citation type="submission" date="2023-06" db="EMBL/GenBank/DDBJ databases">
        <title>Conoideocrella luteorostrata (Hypocreales: Clavicipitaceae), a potential biocontrol fungus for elongate hemlock scale in United States Christmas tree production areas.</title>
        <authorList>
            <person name="Barrett H."/>
            <person name="Lovett B."/>
            <person name="Macias A.M."/>
            <person name="Stajich J.E."/>
            <person name="Kasson M.T."/>
        </authorList>
    </citation>
    <scope>NUCLEOTIDE SEQUENCE</scope>
    <source>
        <strain evidence="3">ARSEF 14590</strain>
    </source>
</reference>
<gene>
    <name evidence="3" type="ORF">QQS21_000341</name>
</gene>
<evidence type="ECO:0000313" key="4">
    <source>
        <dbReference type="Proteomes" id="UP001251528"/>
    </source>
</evidence>
<keyword evidence="4" id="KW-1185">Reference proteome</keyword>
<name>A0AAJ0FYL1_9HYPO</name>
<evidence type="ECO:0000256" key="1">
    <source>
        <dbReference type="ARBA" id="ARBA00022676"/>
    </source>
</evidence>
<comment type="caution">
    <text evidence="3">The sequence shown here is derived from an EMBL/GenBank/DDBJ whole genome shotgun (WGS) entry which is preliminary data.</text>
</comment>
<evidence type="ECO:0000313" key="3">
    <source>
        <dbReference type="EMBL" id="KAK2616729.1"/>
    </source>
</evidence>
<keyword evidence="2" id="KW-0808">Transferase</keyword>
<dbReference type="InterPro" id="IPR050271">
    <property type="entry name" value="UDP-glycosyltransferase"/>
</dbReference>
<dbReference type="CDD" id="cd03784">
    <property type="entry name" value="GT1_Gtf-like"/>
    <property type="match status" value="1"/>
</dbReference>
<protein>
    <submittedName>
        <fullName evidence="3">Uncharacterized protein</fullName>
    </submittedName>
</protein>
<proteinExistence type="predicted"/>
<dbReference type="EMBL" id="JASWJB010000003">
    <property type="protein sequence ID" value="KAK2616729.1"/>
    <property type="molecule type" value="Genomic_DNA"/>
</dbReference>
<dbReference type="PANTHER" id="PTHR48043:SF145">
    <property type="entry name" value="FI06409P-RELATED"/>
    <property type="match status" value="1"/>
</dbReference>
<dbReference type="GO" id="GO:0008194">
    <property type="term" value="F:UDP-glycosyltransferase activity"/>
    <property type="evidence" value="ECO:0007669"/>
    <property type="project" value="InterPro"/>
</dbReference>
<dbReference type="Gene3D" id="3.40.50.2000">
    <property type="entry name" value="Glycogen Phosphorylase B"/>
    <property type="match status" value="2"/>
</dbReference>
<organism evidence="3 4">
    <name type="scientific">Conoideocrella luteorostrata</name>
    <dbReference type="NCBI Taxonomy" id="1105319"/>
    <lineage>
        <taxon>Eukaryota</taxon>
        <taxon>Fungi</taxon>
        <taxon>Dikarya</taxon>
        <taxon>Ascomycota</taxon>
        <taxon>Pezizomycotina</taxon>
        <taxon>Sordariomycetes</taxon>
        <taxon>Hypocreomycetidae</taxon>
        <taxon>Hypocreales</taxon>
        <taxon>Clavicipitaceae</taxon>
        <taxon>Conoideocrella</taxon>
    </lineage>
</organism>
<keyword evidence="1" id="KW-0328">Glycosyltransferase</keyword>
<dbReference type="PANTHER" id="PTHR48043">
    <property type="entry name" value="EG:EG0003.4 PROTEIN-RELATED"/>
    <property type="match status" value="1"/>
</dbReference>
<evidence type="ECO:0000256" key="2">
    <source>
        <dbReference type="ARBA" id="ARBA00022679"/>
    </source>
</evidence>
<dbReference type="SUPFAM" id="SSF53756">
    <property type="entry name" value="UDP-Glycosyltransferase/glycogen phosphorylase"/>
    <property type="match status" value="1"/>
</dbReference>
<sequence length="441" mass="49051">MTVPTQVLTGGGGGVNKSKLKILACASSVIGHTIPVINIVKQLISRGYDVTFIAGSDFQDRIEQMGARFISIPSFNINEFQEERERRGSGPERIIFDLVKFFVEPTKFRKDILYKALEDIRSEYPSHNIVVLTESFYLGDHPMYLGAPLPKGFTKRPRTVNIHAVPYMMPSQDIAPFGTALIPDYKEESRELYRTQYKEMMDQSYAEVMKVQGETLTELGGVDYKPTFPLEILSVTADITLQMCPPSLEYKRSDVHPKIRFAGALHTRSAKRAFIPPSFWQKITSGNKKVIVVTQGTVAMNYTHLIIPTLNALAHFPDFIVVAILGHKGASLPADVTIPPNAHVIDYLPYDAILPYGSVFVMNAGYGGFIQGVLNGVPMVLAGSTEDKAEVSARGEYSGVAINLRTESPSENQILEAVKGILDDNRYKKRVIEIKQENEDM</sequence>
<dbReference type="Proteomes" id="UP001251528">
    <property type="component" value="Unassembled WGS sequence"/>
</dbReference>